<comment type="function">
    <text evidence="3">This protein is involved in the repair of mismatches in DNA. It is required for dam-dependent methyl-directed DNA mismatch repair. May act as a 'molecular matchmaker', a protein that promotes the formation of a stable complex between two or more DNA-binding proteins in an ATP-dependent manner without itself being part of a final effector complex.</text>
</comment>
<sequence>MSSRRRIIPLPDLLVSQIAAGEVIERPASVLKELLENAIDAGASAIEIRLDGGGIRRICVSDDGHGIPQDELPLALLQHATSKIRSLDELESVASMGFRGEALPSIASVARLTINSRTQEDPHAWEYSLGLSEPQPASGQIGTHVDVRQLFDDIPARRKFLRTEGTEYGHCVTALERIALAQPQIAFRLFHNDKPQRHWRSGTLEQRLLDILGKEFIEQSLPVAQEQGLIGLRGLVIHPAHARPNADKQFLFVNGRFVRDRTVSHAIRSAYADVLHGDRQPAYALFLDIAPSTLDVNVHPAKHEVRFRDSGAVYRFVLQAVGQALAQGSMAGDTPVAAMPLPQSATSLPDMASAPPAGAAGLGSSGEYSSHEPSLPYSHPARQGWQSSFSLREPAGGGNADWKSLYRPIEPTHDNPPATHYQSDTDTAIDEFPLGMALGQLHGVYILSETRQGMILVDMHAAHERVVYEQLKQALDGRDLPRQDLLVPVVFSCSETDLALLDEHHDTLSELGLSMNPAGPATIAVRAVPALLAQGDIESLARAVLRDLAQVGSSRHLDEQRNELLSTMACHGAVRANRRLSIPEMNALLRKMEQTDRADLCNHGRPTWFQWTLSELDKLFMRGQ</sequence>
<dbReference type="InterPro" id="IPR014790">
    <property type="entry name" value="MutL_C"/>
</dbReference>
<feature type="region of interest" description="Disordered" evidence="4">
    <location>
        <begin position="341"/>
        <end position="424"/>
    </location>
</feature>
<keyword evidence="7" id="KW-0540">Nuclease</keyword>
<keyword evidence="7" id="KW-0378">Hydrolase</keyword>
<gene>
    <name evidence="3 7" type="primary">mutL</name>
    <name evidence="7" type="ORF">FE795_03930</name>
</gene>
<evidence type="ECO:0000256" key="1">
    <source>
        <dbReference type="ARBA" id="ARBA00021975"/>
    </source>
</evidence>
<evidence type="ECO:0000256" key="2">
    <source>
        <dbReference type="ARBA" id="ARBA00023204"/>
    </source>
</evidence>
<evidence type="ECO:0000313" key="8">
    <source>
        <dbReference type="Proteomes" id="UP000826050"/>
    </source>
</evidence>
<evidence type="ECO:0000256" key="3">
    <source>
        <dbReference type="HAMAP-Rule" id="MF_00149"/>
    </source>
</evidence>
<feature type="domain" description="MutL C-terminal dimerisation" evidence="5">
    <location>
        <begin position="437"/>
        <end position="580"/>
    </location>
</feature>
<proteinExistence type="inferred from homology"/>
<accession>A0ABX8SQE2</accession>
<dbReference type="HAMAP" id="MF_00149">
    <property type="entry name" value="DNA_mis_repair"/>
    <property type="match status" value="1"/>
</dbReference>
<dbReference type="NCBIfam" id="TIGR00585">
    <property type="entry name" value="mutl"/>
    <property type="match status" value="1"/>
</dbReference>
<dbReference type="PANTHER" id="PTHR10073">
    <property type="entry name" value="DNA MISMATCH REPAIR PROTEIN MLH, PMS, MUTL"/>
    <property type="match status" value="1"/>
</dbReference>
<evidence type="ECO:0000256" key="4">
    <source>
        <dbReference type="SAM" id="MobiDB-lite"/>
    </source>
</evidence>
<dbReference type="Pfam" id="PF01119">
    <property type="entry name" value="DNA_mis_repair"/>
    <property type="match status" value="1"/>
</dbReference>
<evidence type="ECO:0000313" key="7">
    <source>
        <dbReference type="EMBL" id="QXX78247.1"/>
    </source>
</evidence>
<protein>
    <recommendedName>
        <fullName evidence="1 3">DNA mismatch repair protein MutL</fullName>
    </recommendedName>
</protein>
<dbReference type="InterPro" id="IPR020667">
    <property type="entry name" value="DNA_mismatch_repair_MutL"/>
</dbReference>
<dbReference type="InterPro" id="IPR002099">
    <property type="entry name" value="MutL/Mlh/PMS"/>
</dbReference>
<organism evidence="7 8">
    <name type="scientific">Alcaligenes ammonioxydans</name>
    <dbReference type="NCBI Taxonomy" id="2582914"/>
    <lineage>
        <taxon>Bacteria</taxon>
        <taxon>Pseudomonadati</taxon>
        <taxon>Pseudomonadota</taxon>
        <taxon>Betaproteobacteria</taxon>
        <taxon>Burkholderiales</taxon>
        <taxon>Alcaligenaceae</taxon>
        <taxon>Alcaligenes</taxon>
    </lineage>
</organism>
<dbReference type="CDD" id="cd03482">
    <property type="entry name" value="MutL_Trans_MutL"/>
    <property type="match status" value="1"/>
</dbReference>
<keyword evidence="3" id="KW-0227">DNA damage</keyword>
<dbReference type="InterPro" id="IPR013507">
    <property type="entry name" value="DNA_mismatch_S5_2-like"/>
</dbReference>
<dbReference type="SMART" id="SM00853">
    <property type="entry name" value="MutL_C"/>
    <property type="match status" value="1"/>
</dbReference>
<dbReference type="EMBL" id="CP049362">
    <property type="protein sequence ID" value="QXX78247.1"/>
    <property type="molecule type" value="Genomic_DNA"/>
</dbReference>
<evidence type="ECO:0000259" key="5">
    <source>
        <dbReference type="SMART" id="SM00853"/>
    </source>
</evidence>
<name>A0ABX8SQE2_9BURK</name>
<comment type="similarity">
    <text evidence="3">Belongs to the DNA mismatch repair MutL/HexB family.</text>
</comment>
<dbReference type="InterPro" id="IPR038973">
    <property type="entry name" value="MutL/Mlh/Pms-like"/>
</dbReference>
<keyword evidence="2 3" id="KW-0234">DNA repair</keyword>
<evidence type="ECO:0000259" key="6">
    <source>
        <dbReference type="SMART" id="SM01340"/>
    </source>
</evidence>
<dbReference type="NCBIfam" id="NF000949">
    <property type="entry name" value="PRK00095.1-2"/>
    <property type="match status" value="1"/>
</dbReference>
<dbReference type="GO" id="GO:0004519">
    <property type="term" value="F:endonuclease activity"/>
    <property type="evidence" value="ECO:0007669"/>
    <property type="project" value="UniProtKB-KW"/>
</dbReference>
<keyword evidence="7" id="KW-0255">Endonuclease</keyword>
<dbReference type="Proteomes" id="UP000826050">
    <property type="component" value="Chromosome"/>
</dbReference>
<keyword evidence="8" id="KW-1185">Reference proteome</keyword>
<dbReference type="PANTHER" id="PTHR10073:SF12">
    <property type="entry name" value="DNA MISMATCH REPAIR PROTEIN MLH1"/>
    <property type="match status" value="1"/>
</dbReference>
<dbReference type="PROSITE" id="PS00058">
    <property type="entry name" value="DNA_MISMATCH_REPAIR_1"/>
    <property type="match status" value="1"/>
</dbReference>
<dbReference type="Pfam" id="PF13589">
    <property type="entry name" value="HATPase_c_3"/>
    <property type="match status" value="1"/>
</dbReference>
<dbReference type="SMART" id="SM01340">
    <property type="entry name" value="DNA_mis_repair"/>
    <property type="match status" value="1"/>
</dbReference>
<dbReference type="InterPro" id="IPR014762">
    <property type="entry name" value="DNA_mismatch_repair_CS"/>
</dbReference>
<dbReference type="RefSeq" id="WP_219235727.1">
    <property type="nucleotide sequence ID" value="NZ_CP049362.1"/>
</dbReference>
<reference evidence="7 8" key="1">
    <citation type="submission" date="2020-02" db="EMBL/GenBank/DDBJ databases">
        <title>Partial ammonium oxidation to N2 by heterotrophic bacteria.</title>
        <authorList>
            <person name="Wu M."/>
        </authorList>
    </citation>
    <scope>NUCLEOTIDE SEQUENCE [LARGE SCALE GENOMIC DNA]</scope>
    <source>
        <strain evidence="7 8">HO-1</strain>
    </source>
</reference>
<dbReference type="Pfam" id="PF08676">
    <property type="entry name" value="MutL_C"/>
    <property type="match status" value="1"/>
</dbReference>
<dbReference type="CDD" id="cd16926">
    <property type="entry name" value="HATPase_MutL-MLH-PMS-like"/>
    <property type="match status" value="1"/>
</dbReference>
<feature type="domain" description="DNA mismatch repair protein S5" evidence="6">
    <location>
        <begin position="208"/>
        <end position="326"/>
    </location>
</feature>